<keyword evidence="1" id="KW-1133">Transmembrane helix</keyword>
<proteinExistence type="predicted"/>
<keyword evidence="3" id="KW-1185">Reference proteome</keyword>
<feature type="transmembrane region" description="Helical" evidence="1">
    <location>
        <begin position="39"/>
        <end position="60"/>
    </location>
</feature>
<protein>
    <submittedName>
        <fullName evidence="2">Transmembrane protein, putative</fullName>
    </submittedName>
</protein>
<evidence type="ECO:0000313" key="3">
    <source>
        <dbReference type="Proteomes" id="UP000009168"/>
    </source>
</evidence>
<dbReference type="GeneID" id="24440548"/>
<dbReference type="InParanoid" id="W7XJH4"/>
<organism evidence="2 3">
    <name type="scientific">Tetrahymena thermophila (strain SB210)</name>
    <dbReference type="NCBI Taxonomy" id="312017"/>
    <lineage>
        <taxon>Eukaryota</taxon>
        <taxon>Sar</taxon>
        <taxon>Alveolata</taxon>
        <taxon>Ciliophora</taxon>
        <taxon>Intramacronucleata</taxon>
        <taxon>Oligohymenophorea</taxon>
        <taxon>Hymenostomatida</taxon>
        <taxon>Tetrahymenina</taxon>
        <taxon>Tetrahymenidae</taxon>
        <taxon>Tetrahymena</taxon>
    </lineage>
</organism>
<evidence type="ECO:0000256" key="1">
    <source>
        <dbReference type="SAM" id="Phobius"/>
    </source>
</evidence>
<keyword evidence="1 2" id="KW-0812">Transmembrane</keyword>
<name>W7XJH4_TETTS</name>
<keyword evidence="1" id="KW-0472">Membrane</keyword>
<sequence length="177" mass="21480">MRLKAQFVQNQEQSQMNVVRSLTSNNRIRNQSIIQCLNFLVLQMIIINLIIYSIQILLGLNQKQKKLSKTVEKQTKKRLPKKFQIQKMPIKQTRSIEKGQVYLKNIGWKMVKDMQIYSFDWVKNLFQDYQQYNFQHPFQLQQKKMIMNFFQLKQKNQNLQLAINFLLQQSNLIVYWF</sequence>
<reference evidence="3" key="1">
    <citation type="journal article" date="2006" name="PLoS Biol.">
        <title>Macronuclear genome sequence of the ciliate Tetrahymena thermophila, a model eukaryote.</title>
        <authorList>
            <person name="Eisen J.A."/>
            <person name="Coyne R.S."/>
            <person name="Wu M."/>
            <person name="Wu D."/>
            <person name="Thiagarajan M."/>
            <person name="Wortman J.R."/>
            <person name="Badger J.H."/>
            <person name="Ren Q."/>
            <person name="Amedeo P."/>
            <person name="Jones K.M."/>
            <person name="Tallon L.J."/>
            <person name="Delcher A.L."/>
            <person name="Salzberg S.L."/>
            <person name="Silva J.C."/>
            <person name="Haas B.J."/>
            <person name="Majoros W.H."/>
            <person name="Farzad M."/>
            <person name="Carlton J.M."/>
            <person name="Smith R.K. Jr."/>
            <person name="Garg J."/>
            <person name="Pearlman R.E."/>
            <person name="Karrer K.M."/>
            <person name="Sun L."/>
            <person name="Manning G."/>
            <person name="Elde N.C."/>
            <person name="Turkewitz A.P."/>
            <person name="Asai D.J."/>
            <person name="Wilkes D.E."/>
            <person name="Wang Y."/>
            <person name="Cai H."/>
            <person name="Collins K."/>
            <person name="Stewart B.A."/>
            <person name="Lee S.R."/>
            <person name="Wilamowska K."/>
            <person name="Weinberg Z."/>
            <person name="Ruzzo W.L."/>
            <person name="Wloga D."/>
            <person name="Gaertig J."/>
            <person name="Frankel J."/>
            <person name="Tsao C.-C."/>
            <person name="Gorovsky M.A."/>
            <person name="Keeling P.J."/>
            <person name="Waller R.F."/>
            <person name="Patron N.J."/>
            <person name="Cherry J.M."/>
            <person name="Stover N.A."/>
            <person name="Krieger C.J."/>
            <person name="del Toro C."/>
            <person name="Ryder H.F."/>
            <person name="Williamson S.C."/>
            <person name="Barbeau R.A."/>
            <person name="Hamilton E.P."/>
            <person name="Orias E."/>
        </authorList>
    </citation>
    <scope>NUCLEOTIDE SEQUENCE [LARGE SCALE GENOMIC DNA]</scope>
    <source>
        <strain evidence="3">SB210</strain>
    </source>
</reference>
<dbReference type="EMBL" id="GG662685">
    <property type="protein sequence ID" value="EWS74164.1"/>
    <property type="molecule type" value="Genomic_DNA"/>
</dbReference>
<dbReference type="KEGG" id="tet:TTHERM_000759139"/>
<dbReference type="Proteomes" id="UP000009168">
    <property type="component" value="Unassembled WGS sequence"/>
</dbReference>
<dbReference type="AlphaFoldDB" id="W7XJH4"/>
<accession>W7XJH4</accession>
<dbReference type="RefSeq" id="XP_012653304.1">
    <property type="nucleotide sequence ID" value="XM_012797850.1"/>
</dbReference>
<evidence type="ECO:0000313" key="2">
    <source>
        <dbReference type="EMBL" id="EWS74164.1"/>
    </source>
</evidence>
<gene>
    <name evidence="2" type="ORF">TTHERM_000759139</name>
</gene>